<dbReference type="KEGG" id="afo:Afer_1319"/>
<evidence type="ECO:0000313" key="3">
    <source>
        <dbReference type="EMBL" id="ACU54245.1"/>
    </source>
</evidence>
<dbReference type="InterPro" id="IPR036397">
    <property type="entry name" value="RNaseH_sf"/>
</dbReference>
<dbReference type="RefSeq" id="WP_015798729.1">
    <property type="nucleotide sequence ID" value="NC_013124.1"/>
</dbReference>
<evidence type="ECO:0000256" key="1">
    <source>
        <dbReference type="ARBA" id="ARBA00002286"/>
    </source>
</evidence>
<dbReference type="InterPro" id="IPR050900">
    <property type="entry name" value="Transposase_IS3/IS150/IS904"/>
</dbReference>
<dbReference type="eggNOG" id="COG2801">
    <property type="taxonomic scope" value="Bacteria"/>
</dbReference>
<dbReference type="Pfam" id="PF13683">
    <property type="entry name" value="rve_3"/>
    <property type="match status" value="1"/>
</dbReference>
<accession>C7LZT7</accession>
<evidence type="ECO:0000313" key="4">
    <source>
        <dbReference type="Proteomes" id="UP000000771"/>
    </source>
</evidence>
<gene>
    <name evidence="3" type="ordered locus">Afer_1319</name>
</gene>
<dbReference type="GO" id="GO:0015074">
    <property type="term" value="P:DNA integration"/>
    <property type="evidence" value="ECO:0007669"/>
    <property type="project" value="InterPro"/>
</dbReference>
<sequence length="292" mass="33242">MSRYHWVASQEANGLPVAVPARVIGVSRQAYYAWRHRRDRGPDPEHLVLASELRTIWQASDSTYGSPRVTHELRRRGYCVNHKRVERMMRELGLAACPPRRFVRTTRRGEDTPLPDLVCQDFAPREPARRYVSDITYVRTDEGFCSLATVADLGSRRIVGWSIQRRMPGKQVIEAIEGAQRTRGSLAGAIFHSDRANQYLSRKVRSLLATLGVRQSVGRVATCYDNAVAESFFGSLKRELVARYRFANLAEARSAIAAWIHRYNTVRLHSSLGYRPPIEYELTWAREEAAVA</sequence>
<reference evidence="3 4" key="1">
    <citation type="journal article" date="2009" name="Stand. Genomic Sci.">
        <title>Complete genome sequence of Acidimicrobium ferrooxidans type strain (ICP).</title>
        <authorList>
            <person name="Clum A."/>
            <person name="Nolan M."/>
            <person name="Lang E."/>
            <person name="Glavina Del Rio T."/>
            <person name="Tice H."/>
            <person name="Copeland A."/>
            <person name="Cheng J.F."/>
            <person name="Lucas S."/>
            <person name="Chen F."/>
            <person name="Bruce D."/>
            <person name="Goodwin L."/>
            <person name="Pitluck S."/>
            <person name="Ivanova N."/>
            <person name="Mavrommatis K."/>
            <person name="Mikhailova N."/>
            <person name="Pati A."/>
            <person name="Chen A."/>
            <person name="Palaniappan K."/>
            <person name="Goker M."/>
            <person name="Spring S."/>
            <person name="Land M."/>
            <person name="Hauser L."/>
            <person name="Chang Y.J."/>
            <person name="Jeffries C.C."/>
            <person name="Chain P."/>
            <person name="Bristow J."/>
            <person name="Eisen J.A."/>
            <person name="Markowitz V."/>
            <person name="Hugenholtz P."/>
            <person name="Kyrpides N.C."/>
            <person name="Klenk H.P."/>
            <person name="Lapidus A."/>
        </authorList>
    </citation>
    <scope>NUCLEOTIDE SEQUENCE [LARGE SCALE GENOMIC DNA]</scope>
    <source>
        <strain evidence="4">DSM 10331 / JCM 15462 / NBRC 103882 / ICP</strain>
    </source>
</reference>
<dbReference type="HOGENOM" id="CLU_027402_4_2_11"/>
<comment type="function">
    <text evidence="1">Involved in the transposition of the insertion sequence.</text>
</comment>
<dbReference type="InterPro" id="IPR025948">
    <property type="entry name" value="HTH-like_dom"/>
</dbReference>
<dbReference type="SUPFAM" id="SSF53098">
    <property type="entry name" value="Ribonuclease H-like"/>
    <property type="match status" value="1"/>
</dbReference>
<protein>
    <submittedName>
        <fullName evidence="3">Integrase catalytic region</fullName>
    </submittedName>
</protein>
<dbReference type="AlphaFoldDB" id="C7LZT7"/>
<feature type="domain" description="Integrase catalytic" evidence="2">
    <location>
        <begin position="123"/>
        <end position="284"/>
    </location>
</feature>
<dbReference type="Proteomes" id="UP000000771">
    <property type="component" value="Chromosome"/>
</dbReference>
<dbReference type="PROSITE" id="PS50994">
    <property type="entry name" value="INTEGRASE"/>
    <property type="match status" value="1"/>
</dbReference>
<dbReference type="Gene3D" id="3.30.420.10">
    <property type="entry name" value="Ribonuclease H-like superfamily/Ribonuclease H"/>
    <property type="match status" value="1"/>
</dbReference>
<proteinExistence type="predicted"/>
<dbReference type="PANTHER" id="PTHR46889:SF4">
    <property type="entry name" value="TRANSPOSASE INSO FOR INSERTION SEQUENCE ELEMENT IS911B-RELATED"/>
    <property type="match status" value="1"/>
</dbReference>
<evidence type="ECO:0000259" key="2">
    <source>
        <dbReference type="PROSITE" id="PS50994"/>
    </source>
</evidence>
<dbReference type="InterPro" id="IPR048020">
    <property type="entry name" value="Transpos_IS3"/>
</dbReference>
<keyword evidence="4" id="KW-1185">Reference proteome</keyword>
<organism evidence="3 4">
    <name type="scientific">Acidimicrobium ferrooxidans (strain DSM 10331 / JCM 15462 / NBRC 103882 / ICP)</name>
    <dbReference type="NCBI Taxonomy" id="525909"/>
    <lineage>
        <taxon>Bacteria</taxon>
        <taxon>Bacillati</taxon>
        <taxon>Actinomycetota</taxon>
        <taxon>Acidimicrobiia</taxon>
        <taxon>Acidimicrobiales</taxon>
        <taxon>Acidimicrobiaceae</taxon>
        <taxon>Acidimicrobium</taxon>
    </lineage>
</organism>
<name>C7LZT7_ACIFD</name>
<dbReference type="EMBL" id="CP001631">
    <property type="protein sequence ID" value="ACU54245.1"/>
    <property type="molecule type" value="Genomic_DNA"/>
</dbReference>
<dbReference type="GO" id="GO:0003676">
    <property type="term" value="F:nucleic acid binding"/>
    <property type="evidence" value="ECO:0007669"/>
    <property type="project" value="InterPro"/>
</dbReference>
<dbReference type="Pfam" id="PF13276">
    <property type="entry name" value="HTH_21"/>
    <property type="match status" value="1"/>
</dbReference>
<dbReference type="InterPro" id="IPR012337">
    <property type="entry name" value="RNaseH-like_sf"/>
</dbReference>
<dbReference type="InterPro" id="IPR001584">
    <property type="entry name" value="Integrase_cat-core"/>
</dbReference>
<dbReference type="PANTHER" id="PTHR46889">
    <property type="entry name" value="TRANSPOSASE INSF FOR INSERTION SEQUENCE IS3B-RELATED"/>
    <property type="match status" value="1"/>
</dbReference>
<dbReference type="NCBIfam" id="NF033516">
    <property type="entry name" value="transpos_IS3"/>
    <property type="match status" value="1"/>
</dbReference>